<sequence>MKPKSILTRFYNCRILRDGKIIKEDLWIRDGKIANPEQVFYVEQLEADLSVNCKDFLIAPGFIDIQINGGMGVDFSYDSENVEEGINKVAKELITHGVTSFCPTMVTSDEEKYHKILPRIIKRQGGQHGATVLGVHLEGPFINNVIIVTLAPELDGAMEAIRGLTSLGIKVALGHSSASLAEGEKAVENGANLITHLFNAMLPFHHRDPGLVGLLASTTNKQVYYGIISDGIHTHPAALRIASRTNKDGDDAVAAQGLADGRYRIGPQAVSVEHGRAYVAGTDTLCGSTAALDACVHTFRQSIAASLHPARALGIADRKGNLHFGCDADFVILHPSTLKVQSTWIAGECVYRNTVAE</sequence>
<dbReference type="GO" id="GO:0046872">
    <property type="term" value="F:metal ion binding"/>
    <property type="evidence" value="ECO:0007669"/>
    <property type="project" value="UniProtKB-KW"/>
</dbReference>
<evidence type="ECO:0000256" key="3">
    <source>
        <dbReference type="ARBA" id="ARBA00018029"/>
    </source>
</evidence>
<dbReference type="PIRSF" id="PIRSF038994">
    <property type="entry name" value="NagA"/>
    <property type="match status" value="1"/>
</dbReference>
<comment type="caution">
    <text evidence="12">The sequence shown here is derived from an EMBL/GenBank/DDBJ whole genome shotgun (WGS) entry which is preliminary data.</text>
</comment>
<feature type="domain" description="Amidohydrolase-related" evidence="11">
    <location>
        <begin position="58"/>
        <end position="348"/>
    </location>
</feature>
<keyword evidence="5 8" id="KW-0378">Hydrolase</keyword>
<proteinExistence type="inferred from homology"/>
<dbReference type="Proteomes" id="UP000037510">
    <property type="component" value="Unassembled WGS sequence"/>
</dbReference>
<reference evidence="12 13" key="1">
    <citation type="journal article" date="2015" name="Genome Biol. Evol.">
        <title>The genome of winter moth (Operophtera brumata) provides a genomic perspective on sexual dimorphism and phenology.</title>
        <authorList>
            <person name="Derks M.F."/>
            <person name="Smit S."/>
            <person name="Salis L."/>
            <person name="Schijlen E."/>
            <person name="Bossers A."/>
            <person name="Mateman C."/>
            <person name="Pijl A.S."/>
            <person name="de Ridder D."/>
            <person name="Groenen M.A."/>
            <person name="Visser M.E."/>
            <person name="Megens H.J."/>
        </authorList>
    </citation>
    <scope>NUCLEOTIDE SEQUENCE [LARGE SCALE GENOMIC DNA]</scope>
    <source>
        <strain evidence="12">WM2013NL</strain>
        <tissue evidence="12">Head and thorax</tissue>
    </source>
</reference>
<dbReference type="InterPro" id="IPR011059">
    <property type="entry name" value="Metal-dep_hydrolase_composite"/>
</dbReference>
<evidence type="ECO:0000259" key="11">
    <source>
        <dbReference type="Pfam" id="PF01979"/>
    </source>
</evidence>
<evidence type="ECO:0000313" key="12">
    <source>
        <dbReference type="EMBL" id="KOB69229.1"/>
    </source>
</evidence>
<dbReference type="Gene3D" id="3.20.20.140">
    <property type="entry name" value="Metal-dependent hydrolases"/>
    <property type="match status" value="2"/>
</dbReference>
<organism evidence="12 13">
    <name type="scientific">Operophtera brumata</name>
    <name type="common">Winter moth</name>
    <name type="synonym">Phalaena brumata</name>
    <dbReference type="NCBI Taxonomy" id="104452"/>
    <lineage>
        <taxon>Eukaryota</taxon>
        <taxon>Metazoa</taxon>
        <taxon>Ecdysozoa</taxon>
        <taxon>Arthropoda</taxon>
        <taxon>Hexapoda</taxon>
        <taxon>Insecta</taxon>
        <taxon>Pterygota</taxon>
        <taxon>Neoptera</taxon>
        <taxon>Endopterygota</taxon>
        <taxon>Lepidoptera</taxon>
        <taxon>Glossata</taxon>
        <taxon>Ditrysia</taxon>
        <taxon>Geometroidea</taxon>
        <taxon>Geometridae</taxon>
        <taxon>Larentiinae</taxon>
        <taxon>Operophtera</taxon>
    </lineage>
</organism>
<evidence type="ECO:0000256" key="4">
    <source>
        <dbReference type="ARBA" id="ARBA00022723"/>
    </source>
</evidence>
<dbReference type="InterPro" id="IPR006680">
    <property type="entry name" value="Amidohydro-rel"/>
</dbReference>
<evidence type="ECO:0000256" key="6">
    <source>
        <dbReference type="ARBA" id="ARBA00023277"/>
    </source>
</evidence>
<dbReference type="STRING" id="104452.A0A0L7L1U4"/>
<name>A0A0L7L1U4_OPEBR</name>
<evidence type="ECO:0000256" key="8">
    <source>
        <dbReference type="PIRNR" id="PIRNR038994"/>
    </source>
</evidence>
<dbReference type="CDD" id="cd00854">
    <property type="entry name" value="NagA"/>
    <property type="match status" value="1"/>
</dbReference>
<dbReference type="EC" id="3.5.1.25" evidence="2 8"/>
<evidence type="ECO:0000256" key="5">
    <source>
        <dbReference type="ARBA" id="ARBA00022801"/>
    </source>
</evidence>
<dbReference type="InterPro" id="IPR003764">
    <property type="entry name" value="GlcNAc_6-P_deAcase"/>
</dbReference>
<gene>
    <name evidence="12" type="ORF">OBRU01_17168</name>
</gene>
<dbReference type="GO" id="GO:0006046">
    <property type="term" value="P:N-acetylglucosamine catabolic process"/>
    <property type="evidence" value="ECO:0007669"/>
    <property type="project" value="TreeGrafter"/>
</dbReference>
<dbReference type="SUPFAM" id="SSF51556">
    <property type="entry name" value="Metallo-dependent hydrolases"/>
    <property type="match status" value="1"/>
</dbReference>
<comment type="cofactor">
    <cofactor evidence="10">
        <name>a divalent metal cation</name>
        <dbReference type="ChEBI" id="CHEBI:60240"/>
    </cofactor>
    <text evidence="10">Binds 1 divalent metal cation per subunit.</text>
</comment>
<keyword evidence="6 8" id="KW-0119">Carbohydrate metabolism</keyword>
<dbReference type="EMBL" id="JTDY01003645">
    <property type="protein sequence ID" value="KOB69229.1"/>
    <property type="molecule type" value="Genomic_DNA"/>
</dbReference>
<protein>
    <recommendedName>
        <fullName evidence="3 8">N-acetylglucosamine-6-phosphate deacetylase</fullName>
        <ecNumber evidence="2 8">3.5.1.25</ecNumber>
    </recommendedName>
</protein>
<comment type="similarity">
    <text evidence="1 8">Belongs to the metallo-dependent hydrolases superfamily. NagA family.</text>
</comment>
<dbReference type="Pfam" id="PF01979">
    <property type="entry name" value="Amidohydro_1"/>
    <property type="match status" value="1"/>
</dbReference>
<feature type="binding site" evidence="10">
    <location>
        <position position="196"/>
    </location>
    <ligand>
        <name>Zn(2+)</name>
        <dbReference type="ChEBI" id="CHEBI:29105"/>
    </ligand>
</feature>
<dbReference type="GO" id="GO:0008448">
    <property type="term" value="F:N-acetylglucosamine-6-phosphate deacetylase activity"/>
    <property type="evidence" value="ECO:0007669"/>
    <property type="project" value="UniProtKB-UniRule"/>
</dbReference>
<feature type="active site" description="Proton donor/acceptor" evidence="9">
    <location>
        <position position="251"/>
    </location>
</feature>
<feature type="binding site" evidence="10">
    <location>
        <position position="175"/>
    </location>
    <ligand>
        <name>Zn(2+)</name>
        <dbReference type="ChEBI" id="CHEBI:29105"/>
    </ligand>
</feature>
<dbReference type="PANTHER" id="PTHR11113">
    <property type="entry name" value="N-ACETYLGLUCOSAMINE-6-PHOSPHATE DEACETYLASE"/>
    <property type="match status" value="1"/>
</dbReference>
<comment type="catalytic activity">
    <reaction evidence="7 8">
        <text>N-acetyl-D-glucosamine 6-phosphate + H2O = D-glucosamine 6-phosphate + acetate</text>
        <dbReference type="Rhea" id="RHEA:22936"/>
        <dbReference type="ChEBI" id="CHEBI:15377"/>
        <dbReference type="ChEBI" id="CHEBI:30089"/>
        <dbReference type="ChEBI" id="CHEBI:57513"/>
        <dbReference type="ChEBI" id="CHEBI:58725"/>
        <dbReference type="EC" id="3.5.1.25"/>
    </reaction>
</comment>
<evidence type="ECO:0000256" key="1">
    <source>
        <dbReference type="ARBA" id="ARBA00010716"/>
    </source>
</evidence>
<evidence type="ECO:0000256" key="10">
    <source>
        <dbReference type="PIRSR" id="PIRSR038994-3"/>
    </source>
</evidence>
<evidence type="ECO:0000256" key="9">
    <source>
        <dbReference type="PIRSR" id="PIRSR038994-1"/>
    </source>
</evidence>
<keyword evidence="13" id="KW-1185">Reference proteome</keyword>
<feature type="binding site" evidence="10">
    <location>
        <position position="138"/>
    </location>
    <ligand>
        <name>Zn(2+)</name>
        <dbReference type="ChEBI" id="CHEBI:29105"/>
    </ligand>
</feature>
<evidence type="ECO:0000256" key="2">
    <source>
        <dbReference type="ARBA" id="ARBA00011899"/>
    </source>
</evidence>
<evidence type="ECO:0000313" key="13">
    <source>
        <dbReference type="Proteomes" id="UP000037510"/>
    </source>
</evidence>
<dbReference type="PANTHER" id="PTHR11113:SF14">
    <property type="entry name" value="N-ACETYLGLUCOSAMINE-6-PHOSPHATE DEACETYLASE"/>
    <property type="match status" value="1"/>
</dbReference>
<dbReference type="InterPro" id="IPR032466">
    <property type="entry name" value="Metal_Hydrolase"/>
</dbReference>
<keyword evidence="4 10" id="KW-0479">Metal-binding</keyword>
<evidence type="ECO:0000256" key="7">
    <source>
        <dbReference type="ARBA" id="ARBA00047647"/>
    </source>
</evidence>
<accession>A0A0L7L1U4</accession>
<dbReference type="SUPFAM" id="SSF51338">
    <property type="entry name" value="Composite domain of metallo-dependent hydrolases"/>
    <property type="match status" value="1"/>
</dbReference>
<dbReference type="AlphaFoldDB" id="A0A0L7L1U4"/>